<protein>
    <submittedName>
        <fullName evidence="1">Sporulation histidine kinase inhibitor Sda</fullName>
    </submittedName>
</protein>
<dbReference type="Pfam" id="PF08970">
    <property type="entry name" value="Sda"/>
    <property type="match status" value="1"/>
</dbReference>
<evidence type="ECO:0000313" key="1">
    <source>
        <dbReference type="EMBL" id="RRJ54764.1"/>
    </source>
</evidence>
<dbReference type="EMBL" id="RRCN01000002">
    <property type="protein sequence ID" value="RRJ54764.1"/>
    <property type="molecule type" value="Genomic_DNA"/>
</dbReference>
<dbReference type="OrthoDB" id="2933732at2"/>
<keyword evidence="2" id="KW-1185">Reference proteome</keyword>
<gene>
    <name evidence="1" type="ORF">EHV15_34800</name>
</gene>
<accession>A0A3P3TB58</accession>
<evidence type="ECO:0000313" key="2">
    <source>
        <dbReference type="Proteomes" id="UP000267017"/>
    </source>
</evidence>
<dbReference type="SUPFAM" id="SSF100985">
    <property type="entry name" value="Sporulation inhibitor Sda"/>
    <property type="match status" value="1"/>
</dbReference>
<sequence length="46" mass="5497">MHLLSDEQLLESFGRAKQLGLDEHFLELLMEEVKRRKIDLKEEEEA</sequence>
<comment type="caution">
    <text evidence="1">The sequence shown here is derived from an EMBL/GenBank/DDBJ whole genome shotgun (WGS) entry which is preliminary data.</text>
</comment>
<dbReference type="Proteomes" id="UP000267017">
    <property type="component" value="Unassembled WGS sequence"/>
</dbReference>
<dbReference type="AlphaFoldDB" id="A0A3P3TB58"/>
<name>A0A3P3TB58_9BACL</name>
<proteinExistence type="predicted"/>
<reference evidence="1 2" key="1">
    <citation type="submission" date="2018-11" db="EMBL/GenBank/DDBJ databases">
        <title>Genome sequencing of Paenibacillus sp. KCOM 3021 (= ChDC PVNT-B20).</title>
        <authorList>
            <person name="Kook J.-K."/>
            <person name="Park S.-N."/>
            <person name="Lim Y.K."/>
        </authorList>
    </citation>
    <scope>NUCLEOTIDE SEQUENCE [LARGE SCALE GENOMIC DNA]</scope>
    <source>
        <strain evidence="1 2">KCOM 3021</strain>
    </source>
</reference>
<dbReference type="RefSeq" id="WP_128635849.1">
    <property type="nucleotide sequence ID" value="NZ_RRCN01000002.1"/>
</dbReference>
<dbReference type="InterPro" id="IPR036916">
    <property type="entry name" value="Sda_sf"/>
</dbReference>
<dbReference type="InterPro" id="IPR015064">
    <property type="entry name" value="Sda"/>
</dbReference>
<dbReference type="Gene3D" id="1.10.287.1100">
    <property type="entry name" value="Sporulation inhibitor A"/>
    <property type="match status" value="1"/>
</dbReference>
<organism evidence="1 2">
    <name type="scientific">Paenibacillus oralis</name>
    <dbReference type="NCBI Taxonomy" id="2490856"/>
    <lineage>
        <taxon>Bacteria</taxon>
        <taxon>Bacillati</taxon>
        <taxon>Bacillota</taxon>
        <taxon>Bacilli</taxon>
        <taxon>Bacillales</taxon>
        <taxon>Paenibacillaceae</taxon>
        <taxon>Paenibacillus</taxon>
    </lineage>
</organism>